<dbReference type="AlphaFoldDB" id="A0A9P7YPF8"/>
<feature type="compositionally biased region" description="Basic and acidic residues" evidence="1">
    <location>
        <begin position="286"/>
        <end position="296"/>
    </location>
</feature>
<reference evidence="2" key="1">
    <citation type="journal article" date="2021" name="IMA Fungus">
        <title>Genomic characterization of three marine fungi, including Emericellopsis atlantica sp. nov. with signatures of a generalist lifestyle and marine biomass degradation.</title>
        <authorList>
            <person name="Hagestad O.C."/>
            <person name="Hou L."/>
            <person name="Andersen J.H."/>
            <person name="Hansen E.H."/>
            <person name="Altermark B."/>
            <person name="Li C."/>
            <person name="Kuhnert E."/>
            <person name="Cox R.J."/>
            <person name="Crous P.W."/>
            <person name="Spatafora J.W."/>
            <person name="Lail K."/>
            <person name="Amirebrahimi M."/>
            <person name="Lipzen A."/>
            <person name="Pangilinan J."/>
            <person name="Andreopoulos W."/>
            <person name="Hayes R.D."/>
            <person name="Ng V."/>
            <person name="Grigoriev I.V."/>
            <person name="Jackson S.A."/>
            <person name="Sutton T.D.S."/>
            <person name="Dobson A.D.W."/>
            <person name="Rama T."/>
        </authorList>
    </citation>
    <scope>NUCLEOTIDE SEQUENCE</scope>
    <source>
        <strain evidence="2">TRa018bII</strain>
    </source>
</reference>
<proteinExistence type="predicted"/>
<evidence type="ECO:0000313" key="3">
    <source>
        <dbReference type="Proteomes" id="UP000824998"/>
    </source>
</evidence>
<dbReference type="EMBL" id="MU251389">
    <property type="protein sequence ID" value="KAG9237292.1"/>
    <property type="molecule type" value="Genomic_DNA"/>
</dbReference>
<evidence type="ECO:0000256" key="1">
    <source>
        <dbReference type="SAM" id="MobiDB-lite"/>
    </source>
</evidence>
<feature type="compositionally biased region" description="Basic residues" evidence="1">
    <location>
        <begin position="164"/>
        <end position="173"/>
    </location>
</feature>
<protein>
    <submittedName>
        <fullName evidence="2">Uncharacterized protein</fullName>
    </submittedName>
</protein>
<comment type="caution">
    <text evidence="2">The sequence shown here is derived from an EMBL/GenBank/DDBJ whole genome shotgun (WGS) entry which is preliminary data.</text>
</comment>
<sequence>MTLLPRGGILSGERETDSPPESWQGRDRLATTTAAPGPSPGEVGKREVVAVSPRDADDLSRERRASANAGRNQNQRRRGREERLGVAGTDGSRAEGRRISRPGNQPQLTWFRRWWEEARNTRLCPPRPPPFSSPRARKTEESIHPPAEITTPSSSRTSQMQRRTLSRTKRTAIYRRGMFRIPSSPSSALSSRHASHPISSHPLDRLISARKPRLQKYPRRGGKGGRRRLHQAHHQTKPNQTKPNPMAPGRAAPVSAKTCSILHTSCRRRARRRGDSCCHEATAGSEGRRRDVASRG</sequence>
<feature type="compositionally biased region" description="Low complexity" evidence="1">
    <location>
        <begin position="150"/>
        <end position="163"/>
    </location>
</feature>
<feature type="compositionally biased region" description="Basic and acidic residues" evidence="1">
    <location>
        <begin position="43"/>
        <end position="65"/>
    </location>
</feature>
<feature type="region of interest" description="Disordered" evidence="1">
    <location>
        <begin position="121"/>
        <end position="296"/>
    </location>
</feature>
<feature type="region of interest" description="Disordered" evidence="1">
    <location>
        <begin position="1"/>
        <end position="106"/>
    </location>
</feature>
<organism evidence="2 3">
    <name type="scientific">Amylocarpus encephaloides</name>
    <dbReference type="NCBI Taxonomy" id="45428"/>
    <lineage>
        <taxon>Eukaryota</taxon>
        <taxon>Fungi</taxon>
        <taxon>Dikarya</taxon>
        <taxon>Ascomycota</taxon>
        <taxon>Pezizomycotina</taxon>
        <taxon>Leotiomycetes</taxon>
        <taxon>Helotiales</taxon>
        <taxon>Helotiales incertae sedis</taxon>
        <taxon>Amylocarpus</taxon>
    </lineage>
</organism>
<feature type="compositionally biased region" description="Low complexity" evidence="1">
    <location>
        <begin position="182"/>
        <end position="192"/>
    </location>
</feature>
<feature type="compositionally biased region" description="Basic residues" evidence="1">
    <location>
        <begin position="208"/>
        <end position="236"/>
    </location>
</feature>
<dbReference type="Proteomes" id="UP000824998">
    <property type="component" value="Unassembled WGS sequence"/>
</dbReference>
<accession>A0A9P7YPF8</accession>
<gene>
    <name evidence="2" type="ORF">BJ875DRAFT_438549</name>
</gene>
<name>A0A9P7YPF8_9HELO</name>
<evidence type="ECO:0000313" key="2">
    <source>
        <dbReference type="EMBL" id="KAG9237292.1"/>
    </source>
</evidence>
<keyword evidence="3" id="KW-1185">Reference proteome</keyword>